<evidence type="ECO:0000256" key="11">
    <source>
        <dbReference type="SAM" id="Phobius"/>
    </source>
</evidence>
<evidence type="ECO:0000256" key="10">
    <source>
        <dbReference type="PIRNR" id="PIRNR017385"/>
    </source>
</evidence>
<sequence length="133" mass="14463">MRTEALLFGGLALFFAATGLPYAWLSHDPAGTAALMVSFLMSSLVAFFFVTQYRRRGMRPEDRKDGEVQDRAGPLDFFPPHSIHPPLTAFGGAVLALGIVYGLWLFIIGLGVLAAGVFGFVFEYVHRDEGPGP</sequence>
<proteinExistence type="inferred from homology"/>
<keyword evidence="7 11" id="KW-1133">Transmembrane helix</keyword>
<evidence type="ECO:0000256" key="9">
    <source>
        <dbReference type="ARBA" id="ARBA00047816"/>
    </source>
</evidence>
<protein>
    <recommendedName>
        <fullName evidence="10">Cytochrome c oxidase polypeptide 4</fullName>
        <ecNumber evidence="10">7.1.1.9</ecNumber>
    </recommendedName>
    <alternativeName>
        <fullName evidence="10">Cytochrome aa3 subunit 4</fullName>
    </alternativeName>
    <alternativeName>
        <fullName evidence="10">Cytochrome c oxidase polypeptide IV</fullName>
    </alternativeName>
</protein>
<feature type="transmembrane region" description="Helical" evidence="11">
    <location>
        <begin position="29"/>
        <end position="50"/>
    </location>
</feature>
<dbReference type="EMBL" id="JANFNG010000002">
    <property type="protein sequence ID" value="MCQ4080078.1"/>
    <property type="molecule type" value="Genomic_DNA"/>
</dbReference>
<evidence type="ECO:0000313" key="12">
    <source>
        <dbReference type="EMBL" id="MCQ4080078.1"/>
    </source>
</evidence>
<comment type="function">
    <text evidence="1 10">Part of cytochrome c oxidase, its function is unknown.</text>
</comment>
<keyword evidence="8 10" id="KW-0472">Membrane</keyword>
<evidence type="ECO:0000313" key="13">
    <source>
        <dbReference type="Proteomes" id="UP001057702"/>
    </source>
</evidence>
<dbReference type="Proteomes" id="UP001057702">
    <property type="component" value="Unassembled WGS sequence"/>
</dbReference>
<feature type="transmembrane region" description="Helical" evidence="11">
    <location>
        <begin position="94"/>
        <end position="122"/>
    </location>
</feature>
<dbReference type="PIRSF" id="PIRSF017385">
    <property type="entry name" value="CtaF"/>
    <property type="match status" value="1"/>
</dbReference>
<dbReference type="Pfam" id="PF12270">
    <property type="entry name" value="Cyt_c_ox_IV"/>
    <property type="match status" value="1"/>
</dbReference>
<keyword evidence="5 11" id="KW-0812">Transmembrane</keyword>
<evidence type="ECO:0000256" key="2">
    <source>
        <dbReference type="ARBA" id="ARBA00004651"/>
    </source>
</evidence>
<evidence type="ECO:0000256" key="4">
    <source>
        <dbReference type="ARBA" id="ARBA00022475"/>
    </source>
</evidence>
<comment type="caution">
    <text evidence="12">The sequence shown here is derived from an EMBL/GenBank/DDBJ whole genome shotgun (WGS) entry which is preliminary data.</text>
</comment>
<evidence type="ECO:0000256" key="5">
    <source>
        <dbReference type="ARBA" id="ARBA00022692"/>
    </source>
</evidence>
<comment type="similarity">
    <text evidence="3 10">Belongs to the cytochrome c oxidase bacterial subunit CtaF family.</text>
</comment>
<accession>A0ABT1PSJ1</accession>
<organism evidence="12 13">
    <name type="scientific">Streptomyces humicola</name>
    <dbReference type="NCBI Taxonomy" id="2953240"/>
    <lineage>
        <taxon>Bacteria</taxon>
        <taxon>Bacillati</taxon>
        <taxon>Actinomycetota</taxon>
        <taxon>Actinomycetes</taxon>
        <taxon>Kitasatosporales</taxon>
        <taxon>Streptomycetaceae</taxon>
        <taxon>Streptomyces</taxon>
    </lineage>
</organism>
<keyword evidence="4 10" id="KW-1003">Cell membrane</keyword>
<keyword evidence="6 10" id="KW-1278">Translocase</keyword>
<comment type="catalytic activity">
    <reaction evidence="9 10">
        <text>4 Fe(II)-[cytochrome c] + O2 + 8 H(+)(in) = 4 Fe(III)-[cytochrome c] + 2 H2O + 4 H(+)(out)</text>
        <dbReference type="Rhea" id="RHEA:11436"/>
        <dbReference type="Rhea" id="RHEA-COMP:10350"/>
        <dbReference type="Rhea" id="RHEA-COMP:14399"/>
        <dbReference type="ChEBI" id="CHEBI:15377"/>
        <dbReference type="ChEBI" id="CHEBI:15378"/>
        <dbReference type="ChEBI" id="CHEBI:15379"/>
        <dbReference type="ChEBI" id="CHEBI:29033"/>
        <dbReference type="ChEBI" id="CHEBI:29034"/>
        <dbReference type="EC" id="7.1.1.9"/>
    </reaction>
</comment>
<reference evidence="12" key="1">
    <citation type="submission" date="2022-06" db="EMBL/GenBank/DDBJ databases">
        <title>Draft genome sequence of Streptomyces sp. RB6PN25 isolated from peat swamp forest in Thailand.</title>
        <authorList>
            <person name="Duangmal K."/>
            <person name="Klaysubun C."/>
        </authorList>
    </citation>
    <scope>NUCLEOTIDE SEQUENCE</scope>
    <source>
        <strain evidence="12">RB6PN25</strain>
    </source>
</reference>
<dbReference type="RefSeq" id="WP_255918937.1">
    <property type="nucleotide sequence ID" value="NZ_JANFNG010000002.1"/>
</dbReference>
<evidence type="ECO:0000256" key="3">
    <source>
        <dbReference type="ARBA" id="ARBA00006870"/>
    </source>
</evidence>
<evidence type="ECO:0000256" key="1">
    <source>
        <dbReference type="ARBA" id="ARBA00002536"/>
    </source>
</evidence>
<comment type="subunit">
    <text evidence="10">Associates with subunits I, II and III to form cytochrome c oxidase.</text>
</comment>
<gene>
    <name evidence="12" type="ORF">NGB36_05600</name>
</gene>
<evidence type="ECO:0000256" key="7">
    <source>
        <dbReference type="ARBA" id="ARBA00022989"/>
    </source>
</evidence>
<evidence type="ECO:0000256" key="6">
    <source>
        <dbReference type="ARBA" id="ARBA00022967"/>
    </source>
</evidence>
<dbReference type="InterPro" id="IPR021050">
    <property type="entry name" value="Cyt_c_oxidase_su4_actinobac"/>
</dbReference>
<comment type="subcellular location">
    <subcellularLocation>
        <location evidence="2">Cell membrane</location>
        <topology evidence="2">Multi-pass membrane protein</topology>
    </subcellularLocation>
</comment>
<evidence type="ECO:0000256" key="8">
    <source>
        <dbReference type="ARBA" id="ARBA00023136"/>
    </source>
</evidence>
<name>A0ABT1PSJ1_9ACTN</name>
<dbReference type="EC" id="7.1.1.9" evidence="10"/>
<keyword evidence="13" id="KW-1185">Reference proteome</keyword>